<organism evidence="1 2">
    <name type="scientific">Aspergillus novoparasiticus</name>
    <dbReference type="NCBI Taxonomy" id="986946"/>
    <lineage>
        <taxon>Eukaryota</taxon>
        <taxon>Fungi</taxon>
        <taxon>Dikarya</taxon>
        <taxon>Ascomycota</taxon>
        <taxon>Pezizomycotina</taxon>
        <taxon>Eurotiomycetes</taxon>
        <taxon>Eurotiomycetidae</taxon>
        <taxon>Eurotiales</taxon>
        <taxon>Aspergillaceae</taxon>
        <taxon>Aspergillus</taxon>
        <taxon>Aspergillus subgen. Circumdati</taxon>
    </lineage>
</organism>
<gene>
    <name evidence="1" type="ORF">BDV33DRAFT_70742</name>
</gene>
<proteinExistence type="predicted"/>
<name>A0A5N6E6S1_9EURO</name>
<dbReference type="AlphaFoldDB" id="A0A5N6E6S1"/>
<keyword evidence="2" id="KW-1185">Reference proteome</keyword>
<evidence type="ECO:0000313" key="1">
    <source>
        <dbReference type="EMBL" id="KAB8213261.1"/>
    </source>
</evidence>
<protein>
    <submittedName>
        <fullName evidence="1">Uncharacterized protein</fullName>
    </submittedName>
</protein>
<evidence type="ECO:0000313" key="2">
    <source>
        <dbReference type="Proteomes" id="UP000326799"/>
    </source>
</evidence>
<sequence>MLIISPFGANKLQARARASIAVRMHLYAPRQIQGYSSLDRLTLYTVPRRSSILEIPMLFRLRLNLFAGQLYIGSYSEYCEICDLAWSLAKPPSI</sequence>
<reference evidence="1 2" key="1">
    <citation type="submission" date="2019-04" db="EMBL/GenBank/DDBJ databases">
        <title>Fungal friends and foes A comparative genomics study of 23 Aspergillus species from section Flavi.</title>
        <authorList>
            <consortium name="DOE Joint Genome Institute"/>
            <person name="Kjaerbolling I."/>
            <person name="Vesth T.C."/>
            <person name="Frisvad J.C."/>
            <person name="Nybo J.L."/>
            <person name="Theobald S."/>
            <person name="Kildgaard S."/>
            <person name="Petersen T.I."/>
            <person name="Kuo A."/>
            <person name="Sato A."/>
            <person name="Lyhne E.K."/>
            <person name="Kogle M.E."/>
            <person name="Wiebenga A."/>
            <person name="Kun R.S."/>
            <person name="Lubbers R.J."/>
            <person name="Makela M.R."/>
            <person name="Barry K."/>
            <person name="Chovatia M."/>
            <person name="Clum A."/>
            <person name="Daum C."/>
            <person name="Haridas S."/>
            <person name="He G."/>
            <person name="LaButti K."/>
            <person name="Lipzen A."/>
            <person name="Mondo S."/>
            <person name="Pangilinan J."/>
            <person name="Riley R."/>
            <person name="Salamov A."/>
            <person name="Simmons B.A."/>
            <person name="Magnuson J.K."/>
            <person name="Henrissat B."/>
            <person name="Mortensen U.H."/>
            <person name="Larsen T.O."/>
            <person name="De vries R.P."/>
            <person name="Grigoriev I.V."/>
            <person name="Machida M."/>
            <person name="Baker S.E."/>
            <person name="Andersen M.R."/>
        </authorList>
    </citation>
    <scope>NUCLEOTIDE SEQUENCE [LARGE SCALE GENOMIC DNA]</scope>
    <source>
        <strain evidence="1 2">CBS 126849</strain>
    </source>
</reference>
<accession>A0A5N6E6S1</accession>
<dbReference type="EMBL" id="ML733652">
    <property type="protein sequence ID" value="KAB8213261.1"/>
    <property type="molecule type" value="Genomic_DNA"/>
</dbReference>
<dbReference type="Proteomes" id="UP000326799">
    <property type="component" value="Unassembled WGS sequence"/>
</dbReference>